<keyword evidence="6" id="KW-1185">Reference proteome</keyword>
<evidence type="ECO:0008006" key="7">
    <source>
        <dbReference type="Google" id="ProtNLM"/>
    </source>
</evidence>
<comment type="caution">
    <text evidence="5">The sequence shown here is derived from an EMBL/GenBank/DDBJ whole genome shotgun (WGS) entry which is preliminary data.</text>
</comment>
<dbReference type="InterPro" id="IPR041916">
    <property type="entry name" value="Anti_sigma_zinc_sf"/>
</dbReference>
<evidence type="ECO:0000256" key="3">
    <source>
        <dbReference type="SAM" id="MobiDB-lite"/>
    </source>
</evidence>
<accession>A0A917F4G9</accession>
<dbReference type="Gene3D" id="1.10.10.1320">
    <property type="entry name" value="Anti-sigma factor, zinc-finger domain"/>
    <property type="match status" value="1"/>
</dbReference>
<keyword evidence="1" id="KW-0805">Transcription regulation</keyword>
<name>A0A917F4G9_9MICO</name>
<feature type="transmembrane region" description="Helical" evidence="4">
    <location>
        <begin position="116"/>
        <end position="138"/>
    </location>
</feature>
<evidence type="ECO:0000256" key="4">
    <source>
        <dbReference type="SAM" id="Phobius"/>
    </source>
</evidence>
<keyword evidence="2" id="KW-0804">Transcription</keyword>
<sequence length="239" mass="25176">MSGWQRPDVVETVHPEEDQLVELALGQVPEPARGELTDHLAVCGSCRRHYDDLAGAVDLVLPAVPRVAPPAAFLTGVLDRLEAERASLQTSSTAGSSSSSSTATTTTTARPTRRHLLWAAAAGVLGLAAGAGATASFLRDGDEPNPWVAPLMAGEAHVGSVSRSYAADGSMLVVDLSLARTEGRWTCRLMMADGTSEDVGTWRLAEGSPRSWIVRDPGPTLEAVELVRADGTVWARAQL</sequence>
<dbReference type="AlphaFoldDB" id="A0A917F4G9"/>
<evidence type="ECO:0000313" key="5">
    <source>
        <dbReference type="EMBL" id="GGF41862.1"/>
    </source>
</evidence>
<evidence type="ECO:0000256" key="2">
    <source>
        <dbReference type="ARBA" id="ARBA00023163"/>
    </source>
</evidence>
<keyword evidence="4" id="KW-0472">Membrane</keyword>
<dbReference type="EMBL" id="BMEM01000001">
    <property type="protein sequence ID" value="GGF41862.1"/>
    <property type="molecule type" value="Genomic_DNA"/>
</dbReference>
<gene>
    <name evidence="5" type="ORF">GCM10011366_06990</name>
</gene>
<reference evidence="5" key="1">
    <citation type="journal article" date="2014" name="Int. J. Syst. Evol. Microbiol.">
        <title>Complete genome sequence of Corynebacterium casei LMG S-19264T (=DSM 44701T), isolated from a smear-ripened cheese.</title>
        <authorList>
            <consortium name="US DOE Joint Genome Institute (JGI-PGF)"/>
            <person name="Walter F."/>
            <person name="Albersmeier A."/>
            <person name="Kalinowski J."/>
            <person name="Ruckert C."/>
        </authorList>
    </citation>
    <scope>NUCLEOTIDE SEQUENCE</scope>
    <source>
        <strain evidence="5">CGMCC 1.12160</strain>
    </source>
</reference>
<reference evidence="5" key="2">
    <citation type="submission" date="2020-09" db="EMBL/GenBank/DDBJ databases">
        <authorList>
            <person name="Sun Q."/>
            <person name="Zhou Y."/>
        </authorList>
    </citation>
    <scope>NUCLEOTIDE SEQUENCE</scope>
    <source>
        <strain evidence="5">CGMCC 1.12160</strain>
    </source>
</reference>
<evidence type="ECO:0000313" key="6">
    <source>
        <dbReference type="Proteomes" id="UP000605670"/>
    </source>
</evidence>
<feature type="region of interest" description="Disordered" evidence="3">
    <location>
        <begin position="88"/>
        <end position="110"/>
    </location>
</feature>
<protein>
    <recommendedName>
        <fullName evidence="7">Zinc-finger</fullName>
    </recommendedName>
</protein>
<organism evidence="5 6">
    <name type="scientific">Ornithinimicrobium tianjinense</name>
    <dbReference type="NCBI Taxonomy" id="1195761"/>
    <lineage>
        <taxon>Bacteria</taxon>
        <taxon>Bacillati</taxon>
        <taxon>Actinomycetota</taxon>
        <taxon>Actinomycetes</taxon>
        <taxon>Micrococcales</taxon>
        <taxon>Ornithinimicrobiaceae</taxon>
        <taxon>Ornithinimicrobium</taxon>
    </lineage>
</organism>
<keyword evidence="4" id="KW-1133">Transmembrane helix</keyword>
<proteinExistence type="predicted"/>
<dbReference type="Proteomes" id="UP000605670">
    <property type="component" value="Unassembled WGS sequence"/>
</dbReference>
<keyword evidence="4" id="KW-0812">Transmembrane</keyword>
<dbReference type="RefSeq" id="WP_188428200.1">
    <property type="nucleotide sequence ID" value="NZ_BAABKH010000015.1"/>
</dbReference>
<feature type="compositionally biased region" description="Low complexity" evidence="3">
    <location>
        <begin position="90"/>
        <end position="109"/>
    </location>
</feature>
<evidence type="ECO:0000256" key="1">
    <source>
        <dbReference type="ARBA" id="ARBA00023015"/>
    </source>
</evidence>